<organism evidence="1 2">
    <name type="scientific">Periplaneta americana</name>
    <name type="common">American cockroach</name>
    <name type="synonym">Blatta americana</name>
    <dbReference type="NCBI Taxonomy" id="6978"/>
    <lineage>
        <taxon>Eukaryota</taxon>
        <taxon>Metazoa</taxon>
        <taxon>Ecdysozoa</taxon>
        <taxon>Arthropoda</taxon>
        <taxon>Hexapoda</taxon>
        <taxon>Insecta</taxon>
        <taxon>Pterygota</taxon>
        <taxon>Neoptera</taxon>
        <taxon>Polyneoptera</taxon>
        <taxon>Dictyoptera</taxon>
        <taxon>Blattodea</taxon>
        <taxon>Blattoidea</taxon>
        <taxon>Blattidae</taxon>
        <taxon>Blattinae</taxon>
        <taxon>Periplaneta</taxon>
    </lineage>
</organism>
<evidence type="ECO:0000313" key="2">
    <source>
        <dbReference type="Proteomes" id="UP001148838"/>
    </source>
</evidence>
<dbReference type="Gene3D" id="3.90.70.10">
    <property type="entry name" value="Cysteine proteinases"/>
    <property type="match status" value="1"/>
</dbReference>
<comment type="caution">
    <text evidence="1">The sequence shown here is derived from an EMBL/GenBank/DDBJ whole genome shotgun (WGS) entry which is preliminary data.</text>
</comment>
<dbReference type="Proteomes" id="UP001148838">
    <property type="component" value="Unassembled WGS sequence"/>
</dbReference>
<sequence>MSPGSSTESYPAFARIGLRENPGKNLNQFLNTDHDFELRILWTNEITFKSNGQVNQYNAHYWTWLIHTGYVKWITSATCYMNSVLQQLYMVESIRVGILASEGAATDLNEDFRKWERMEGDMEEQLEEEQFGFRKGKCTGMQLDYYEQLAKDT</sequence>
<dbReference type="EMBL" id="JAJSOF020000038">
    <property type="protein sequence ID" value="KAJ4427084.1"/>
    <property type="molecule type" value="Genomic_DNA"/>
</dbReference>
<dbReference type="InterPro" id="IPR038765">
    <property type="entry name" value="Papain-like_cys_pep_sf"/>
</dbReference>
<accession>A0ABQ8RZK9</accession>
<dbReference type="SUPFAM" id="SSF54001">
    <property type="entry name" value="Cysteine proteinases"/>
    <property type="match status" value="1"/>
</dbReference>
<keyword evidence="2" id="KW-1185">Reference proteome</keyword>
<reference evidence="1 2" key="1">
    <citation type="journal article" date="2022" name="Allergy">
        <title>Genome assembly and annotation of Periplaneta americana reveal a comprehensive cockroach allergen profile.</title>
        <authorList>
            <person name="Wang L."/>
            <person name="Xiong Q."/>
            <person name="Saelim N."/>
            <person name="Wang L."/>
            <person name="Nong W."/>
            <person name="Wan A.T."/>
            <person name="Shi M."/>
            <person name="Liu X."/>
            <person name="Cao Q."/>
            <person name="Hui J.H.L."/>
            <person name="Sookrung N."/>
            <person name="Leung T.F."/>
            <person name="Tungtrongchitr A."/>
            <person name="Tsui S.K.W."/>
        </authorList>
    </citation>
    <scope>NUCLEOTIDE SEQUENCE [LARGE SCALE GENOMIC DNA]</scope>
    <source>
        <strain evidence="1">PWHHKU_190912</strain>
    </source>
</reference>
<name>A0ABQ8RZK9_PERAM</name>
<gene>
    <name evidence="1" type="ORF">ANN_24699</name>
</gene>
<proteinExistence type="predicted"/>
<protein>
    <submittedName>
        <fullName evidence="1">Uncharacterized protein</fullName>
    </submittedName>
</protein>
<evidence type="ECO:0000313" key="1">
    <source>
        <dbReference type="EMBL" id="KAJ4427084.1"/>
    </source>
</evidence>